<organism evidence="1 2">
    <name type="scientific">[Anoxybacillus] calidus</name>
    <dbReference type="NCBI Taxonomy" id="575178"/>
    <lineage>
        <taxon>Bacteria</taxon>
        <taxon>Bacillati</taxon>
        <taxon>Bacillota</taxon>
        <taxon>Bacilli</taxon>
        <taxon>Bacillales</taxon>
        <taxon>Anoxybacillaceae</taxon>
        <taxon>Paranoxybacillus</taxon>
    </lineage>
</organism>
<gene>
    <name evidence="1" type="ORF">HNQ85_001595</name>
</gene>
<accession>A0A7V9YZU7</accession>
<evidence type="ECO:0000313" key="1">
    <source>
        <dbReference type="EMBL" id="MBA2871325.1"/>
    </source>
</evidence>
<proteinExistence type="predicted"/>
<keyword evidence="2" id="KW-1185">Reference proteome</keyword>
<sequence length="307" mass="30890">MASNLAPDGMTGTVKVTYGGKEATINVLVKKTEVIVESLTATPVDVTVAPGKSVPISIVANMSDGSTKNVTTDSTTKYVSSDSKIVVSGGSIVASNLAPDGLTGTVKVTYGGKEATINVLVKKTEVIVESLTATPVDVTVAPGKSVPISIVANMSDGSTKNVTTDSTTKYVSSDSKIVVSGGSIVASNLAPDGLTGTVKVTYGGKEATINVLVKKTGVTVESLTATPVDVTVAPGKSVPISIVANMSDGSTKNVTTDSTTKYVSSDSKIVVSGGSIVASNLAPDGLTGTVKVTYGGKEVTINVLVKK</sequence>
<dbReference type="Proteomes" id="UP000580891">
    <property type="component" value="Unassembled WGS sequence"/>
</dbReference>
<dbReference type="EMBL" id="JACDUU010000003">
    <property type="protein sequence ID" value="MBA2871325.1"/>
    <property type="molecule type" value="Genomic_DNA"/>
</dbReference>
<reference evidence="1 2" key="1">
    <citation type="submission" date="2020-07" db="EMBL/GenBank/DDBJ databases">
        <title>Genomic Encyclopedia of Type Strains, Phase IV (KMG-IV): sequencing the most valuable type-strain genomes for metagenomic binning, comparative biology and taxonomic classification.</title>
        <authorList>
            <person name="Goeker M."/>
        </authorList>
    </citation>
    <scope>NUCLEOTIDE SEQUENCE [LARGE SCALE GENOMIC DNA]</scope>
    <source>
        <strain evidence="1 2">DSM 25220</strain>
    </source>
</reference>
<evidence type="ECO:0000313" key="2">
    <source>
        <dbReference type="Proteomes" id="UP000580891"/>
    </source>
</evidence>
<comment type="caution">
    <text evidence="1">The sequence shown here is derived from an EMBL/GenBank/DDBJ whole genome shotgun (WGS) entry which is preliminary data.</text>
</comment>
<dbReference type="AlphaFoldDB" id="A0A7V9YZU7"/>
<dbReference type="Gene3D" id="2.60.40.1080">
    <property type="match status" value="3"/>
</dbReference>
<protein>
    <submittedName>
        <fullName evidence="1">Spore maturation protein SpmB</fullName>
    </submittedName>
</protein>
<name>A0A7V9YZU7_9BACL</name>